<evidence type="ECO:0000256" key="5">
    <source>
        <dbReference type="PROSITE-ProRule" id="PRU01023"/>
    </source>
</evidence>
<comment type="caution">
    <text evidence="5">Lacks conserved residue(s) required for the propagation of feature annotation.</text>
</comment>
<dbReference type="AlphaFoldDB" id="A0A956LYX4"/>
<dbReference type="Proteomes" id="UP000697710">
    <property type="component" value="Unassembled WGS sequence"/>
</dbReference>
<dbReference type="InterPro" id="IPR029063">
    <property type="entry name" value="SAM-dependent_MTases_sf"/>
</dbReference>
<reference evidence="7" key="2">
    <citation type="journal article" date="2021" name="Microbiome">
        <title>Successional dynamics and alternative stable states in a saline activated sludge microbial community over 9 years.</title>
        <authorList>
            <person name="Wang Y."/>
            <person name="Ye J."/>
            <person name="Ju F."/>
            <person name="Liu L."/>
            <person name="Boyd J.A."/>
            <person name="Deng Y."/>
            <person name="Parks D.H."/>
            <person name="Jiang X."/>
            <person name="Yin X."/>
            <person name="Woodcroft B.J."/>
            <person name="Tyson G.W."/>
            <person name="Hugenholtz P."/>
            <person name="Polz M.F."/>
            <person name="Zhang T."/>
        </authorList>
    </citation>
    <scope>NUCLEOTIDE SEQUENCE</scope>
    <source>
        <strain evidence="7">HKST-UBA01</strain>
    </source>
</reference>
<keyword evidence="3 5" id="KW-0949">S-adenosyl-L-methionine</keyword>
<dbReference type="GO" id="GO:0003723">
    <property type="term" value="F:RNA binding"/>
    <property type="evidence" value="ECO:0007669"/>
    <property type="project" value="UniProtKB-UniRule"/>
</dbReference>
<evidence type="ECO:0000259" key="6">
    <source>
        <dbReference type="PROSITE" id="PS51686"/>
    </source>
</evidence>
<dbReference type="Gene3D" id="3.40.50.150">
    <property type="entry name" value="Vaccinia Virus protein VP39"/>
    <property type="match status" value="1"/>
</dbReference>
<name>A0A956LYX4_UNCEI</name>
<comment type="caution">
    <text evidence="7">The sequence shown here is derived from an EMBL/GenBank/DDBJ whole genome shotgun (WGS) entry which is preliminary data.</text>
</comment>
<dbReference type="InterPro" id="IPR001678">
    <property type="entry name" value="MeTrfase_RsmB-F_NOP2_dom"/>
</dbReference>
<feature type="binding site" evidence="5">
    <location>
        <position position="198"/>
    </location>
    <ligand>
        <name>S-adenosyl-L-methionine</name>
        <dbReference type="ChEBI" id="CHEBI:59789"/>
    </ligand>
</feature>
<dbReference type="EMBL" id="JAGQHR010000351">
    <property type="protein sequence ID" value="MCA9728325.1"/>
    <property type="molecule type" value="Genomic_DNA"/>
</dbReference>
<dbReference type="GO" id="GO:0008173">
    <property type="term" value="F:RNA methyltransferase activity"/>
    <property type="evidence" value="ECO:0007669"/>
    <property type="project" value="InterPro"/>
</dbReference>
<proteinExistence type="inferred from homology"/>
<dbReference type="InterPro" id="IPR023267">
    <property type="entry name" value="RCMT"/>
</dbReference>
<sequence length="315" mass="33877">LRELDEEGISGTPMRWARCGVVALGPANLIATRAFKRGGFELQDEGSQLVSELVAPPPGGRVLDACAGSGGKTLHLGALLQGKGRIAAVGVGPSAVRQLGELRRRCERAGLHNVQVFWIDEGDRVSGYDEVDDPVVRAEDGSTVVDDPRVRAEDESTVVDDPSEVVTRDVGRTDEAETARWPASLPTWLGKTDRVLIDAPCSGLGVLRRNPDTRFRLTPETIPRLAALQLSILERFAPFVKPGGRLVYATCSVLHEENDAVVASFLGGHPEFTVMPAKEILGKPRALRIGDGTVLRLNPAEHGTDGFFAVVLRRG</sequence>
<gene>
    <name evidence="7" type="ORF">KC729_11620</name>
</gene>
<protein>
    <submittedName>
        <fullName evidence="7">RsmB/NOP family class I SAM-dependent RNA methyltransferase</fullName>
    </submittedName>
</protein>
<evidence type="ECO:0000256" key="3">
    <source>
        <dbReference type="ARBA" id="ARBA00022691"/>
    </source>
</evidence>
<keyword evidence="2 5" id="KW-0808">Transferase</keyword>
<dbReference type="InterPro" id="IPR049560">
    <property type="entry name" value="MeTrfase_RsmB-F_NOP2_cat"/>
</dbReference>
<reference evidence="7" key="1">
    <citation type="submission" date="2020-04" db="EMBL/GenBank/DDBJ databases">
        <authorList>
            <person name="Zhang T."/>
        </authorList>
    </citation>
    <scope>NUCLEOTIDE SEQUENCE</scope>
    <source>
        <strain evidence="7">HKST-UBA01</strain>
    </source>
</reference>
<feature type="active site" description="Nucleophile" evidence="5">
    <location>
        <position position="251"/>
    </location>
</feature>
<evidence type="ECO:0000313" key="8">
    <source>
        <dbReference type="Proteomes" id="UP000697710"/>
    </source>
</evidence>
<evidence type="ECO:0000256" key="4">
    <source>
        <dbReference type="ARBA" id="ARBA00022884"/>
    </source>
</evidence>
<evidence type="ECO:0000313" key="7">
    <source>
        <dbReference type="EMBL" id="MCA9728325.1"/>
    </source>
</evidence>
<feature type="binding site" evidence="5">
    <location>
        <position position="120"/>
    </location>
    <ligand>
        <name>S-adenosyl-L-methionine</name>
        <dbReference type="ChEBI" id="CHEBI:59789"/>
    </ligand>
</feature>
<dbReference type="Pfam" id="PF01189">
    <property type="entry name" value="Methyltr_RsmB-F"/>
    <property type="match status" value="2"/>
</dbReference>
<dbReference type="PRINTS" id="PR02008">
    <property type="entry name" value="RCMTFAMILY"/>
</dbReference>
<keyword evidence="4 5" id="KW-0694">RNA-binding</keyword>
<comment type="similarity">
    <text evidence="5">Belongs to the class I-like SAM-binding methyltransferase superfamily. RsmB/NOP family.</text>
</comment>
<accession>A0A956LYX4</accession>
<organism evidence="7 8">
    <name type="scientific">Eiseniibacteriota bacterium</name>
    <dbReference type="NCBI Taxonomy" id="2212470"/>
    <lineage>
        <taxon>Bacteria</taxon>
        <taxon>Candidatus Eiseniibacteriota</taxon>
    </lineage>
</organism>
<dbReference type="PROSITE" id="PS51686">
    <property type="entry name" value="SAM_MT_RSMB_NOP"/>
    <property type="match status" value="1"/>
</dbReference>
<dbReference type="PANTHER" id="PTHR22807">
    <property type="entry name" value="NOP2 YEAST -RELATED NOL1/NOP2/FMU SUN DOMAIN-CONTAINING"/>
    <property type="match status" value="1"/>
</dbReference>
<dbReference type="SUPFAM" id="SSF53335">
    <property type="entry name" value="S-adenosyl-L-methionine-dependent methyltransferases"/>
    <property type="match status" value="1"/>
</dbReference>
<feature type="domain" description="SAM-dependent MTase RsmB/NOP-type" evidence="6">
    <location>
        <begin position="1"/>
        <end position="315"/>
    </location>
</feature>
<evidence type="ECO:0000256" key="2">
    <source>
        <dbReference type="ARBA" id="ARBA00022679"/>
    </source>
</evidence>
<dbReference type="GO" id="GO:0001510">
    <property type="term" value="P:RNA methylation"/>
    <property type="evidence" value="ECO:0007669"/>
    <property type="project" value="InterPro"/>
</dbReference>
<keyword evidence="1 5" id="KW-0489">Methyltransferase</keyword>
<dbReference type="PANTHER" id="PTHR22807:SF53">
    <property type="entry name" value="RIBOSOMAL RNA SMALL SUBUNIT METHYLTRANSFERASE B-RELATED"/>
    <property type="match status" value="1"/>
</dbReference>
<evidence type="ECO:0000256" key="1">
    <source>
        <dbReference type="ARBA" id="ARBA00022603"/>
    </source>
</evidence>
<feature type="non-terminal residue" evidence="7">
    <location>
        <position position="1"/>
    </location>
</feature>